<gene>
    <name evidence="2" type="ORF">V1478_016864</name>
</gene>
<reference evidence="2 3" key="1">
    <citation type="journal article" date="2024" name="Ann. Entomol. Soc. Am.">
        <title>Genomic analyses of the southern and eastern yellowjacket wasps (Hymenoptera: Vespidae) reveal evolutionary signatures of social life.</title>
        <authorList>
            <person name="Catto M.A."/>
            <person name="Caine P.B."/>
            <person name="Orr S.E."/>
            <person name="Hunt B.G."/>
            <person name="Goodisman M.A.D."/>
        </authorList>
    </citation>
    <scope>NUCLEOTIDE SEQUENCE [LARGE SCALE GENOMIC DNA]</scope>
    <source>
        <strain evidence="2">233</strain>
        <tissue evidence="2">Head and thorax</tissue>
    </source>
</reference>
<keyword evidence="1" id="KW-0812">Transmembrane</keyword>
<feature type="transmembrane region" description="Helical" evidence="1">
    <location>
        <begin position="30"/>
        <end position="48"/>
    </location>
</feature>
<comment type="caution">
    <text evidence="2">The sequence shown here is derived from an EMBL/GenBank/DDBJ whole genome shotgun (WGS) entry which is preliminary data.</text>
</comment>
<name>A0ABD2A1M4_VESSQ</name>
<keyword evidence="3" id="KW-1185">Reference proteome</keyword>
<dbReference type="EMBL" id="JAUDFV010000157">
    <property type="protein sequence ID" value="KAL2714307.1"/>
    <property type="molecule type" value="Genomic_DNA"/>
</dbReference>
<sequence length="99" mass="11931">MKDCRKHLTVNLKRFYGIRSRSLYENLDNFITIFSVLFGFVNSSFYIGKKLTYSFKLYKTLFIILKRDHTLVHRIIISLYKNSFRNVLETYYAVQSRVD</sequence>
<keyword evidence="1" id="KW-0472">Membrane</keyword>
<dbReference type="Proteomes" id="UP001607302">
    <property type="component" value="Unassembled WGS sequence"/>
</dbReference>
<evidence type="ECO:0000313" key="3">
    <source>
        <dbReference type="Proteomes" id="UP001607302"/>
    </source>
</evidence>
<dbReference type="AlphaFoldDB" id="A0ABD2A1M4"/>
<accession>A0ABD2A1M4</accession>
<evidence type="ECO:0000313" key="2">
    <source>
        <dbReference type="EMBL" id="KAL2714307.1"/>
    </source>
</evidence>
<protein>
    <submittedName>
        <fullName evidence="2">Uncharacterized protein</fullName>
    </submittedName>
</protein>
<evidence type="ECO:0000256" key="1">
    <source>
        <dbReference type="SAM" id="Phobius"/>
    </source>
</evidence>
<keyword evidence="1" id="KW-1133">Transmembrane helix</keyword>
<proteinExistence type="predicted"/>
<organism evidence="2 3">
    <name type="scientific">Vespula squamosa</name>
    <name type="common">Southern yellow jacket</name>
    <name type="synonym">Wasp</name>
    <dbReference type="NCBI Taxonomy" id="30214"/>
    <lineage>
        <taxon>Eukaryota</taxon>
        <taxon>Metazoa</taxon>
        <taxon>Ecdysozoa</taxon>
        <taxon>Arthropoda</taxon>
        <taxon>Hexapoda</taxon>
        <taxon>Insecta</taxon>
        <taxon>Pterygota</taxon>
        <taxon>Neoptera</taxon>
        <taxon>Endopterygota</taxon>
        <taxon>Hymenoptera</taxon>
        <taxon>Apocrita</taxon>
        <taxon>Aculeata</taxon>
        <taxon>Vespoidea</taxon>
        <taxon>Vespidae</taxon>
        <taxon>Vespinae</taxon>
        <taxon>Vespula</taxon>
    </lineage>
</organism>